<proteinExistence type="predicted"/>
<gene>
    <name evidence="2" type="ORF">MNBD_GAMMA08-1005</name>
</gene>
<dbReference type="AlphaFoldDB" id="A0A3B0X7J9"/>
<name>A0A3B0X7J9_9ZZZZ</name>
<accession>A0A3B0X7J9</accession>
<feature type="non-terminal residue" evidence="2">
    <location>
        <position position="103"/>
    </location>
</feature>
<dbReference type="InterPro" id="IPR018958">
    <property type="entry name" value="Knr4/Smi1-like_dom"/>
</dbReference>
<sequence length="103" mass="11803">MNIKIYREGTPISADDFLNLENKIQKKIPDQLKVFLLQHNGGQPYPSAFKIQWKDQDWSGGYQTGSFGYFFSVNSSVNSKDEFKDIYKKSKTFGDRIPADTLA</sequence>
<dbReference type="EMBL" id="UOFH01000083">
    <property type="protein sequence ID" value="VAW59462.1"/>
    <property type="molecule type" value="Genomic_DNA"/>
</dbReference>
<evidence type="ECO:0000259" key="1">
    <source>
        <dbReference type="SMART" id="SM00860"/>
    </source>
</evidence>
<reference evidence="2" key="1">
    <citation type="submission" date="2018-06" db="EMBL/GenBank/DDBJ databases">
        <authorList>
            <person name="Zhirakovskaya E."/>
        </authorList>
    </citation>
    <scope>NUCLEOTIDE SEQUENCE</scope>
</reference>
<dbReference type="SMART" id="SM00860">
    <property type="entry name" value="SMI1_KNR4"/>
    <property type="match status" value="1"/>
</dbReference>
<dbReference type="InterPro" id="IPR037883">
    <property type="entry name" value="Knr4/Smi1-like_sf"/>
</dbReference>
<feature type="domain" description="Knr4/Smi1-like" evidence="1">
    <location>
        <begin position="11"/>
        <end position="89"/>
    </location>
</feature>
<protein>
    <recommendedName>
        <fullName evidence="1">Knr4/Smi1-like domain-containing protein</fullName>
    </recommendedName>
</protein>
<dbReference type="SUPFAM" id="SSF160631">
    <property type="entry name" value="SMI1/KNR4-like"/>
    <property type="match status" value="1"/>
</dbReference>
<dbReference type="Gene3D" id="3.40.1580.10">
    <property type="entry name" value="SMI1/KNR4-like"/>
    <property type="match status" value="1"/>
</dbReference>
<evidence type="ECO:0000313" key="2">
    <source>
        <dbReference type="EMBL" id="VAW59462.1"/>
    </source>
</evidence>
<organism evidence="2">
    <name type="scientific">hydrothermal vent metagenome</name>
    <dbReference type="NCBI Taxonomy" id="652676"/>
    <lineage>
        <taxon>unclassified sequences</taxon>
        <taxon>metagenomes</taxon>
        <taxon>ecological metagenomes</taxon>
    </lineage>
</organism>
<dbReference type="Pfam" id="PF09346">
    <property type="entry name" value="SMI1_KNR4"/>
    <property type="match status" value="1"/>
</dbReference>